<proteinExistence type="predicted"/>
<reference evidence="1" key="1">
    <citation type="submission" date="2022-06" db="EMBL/GenBank/DDBJ databases">
        <title>Ornithinimicrobium HY1793.</title>
        <authorList>
            <person name="Huang Y."/>
        </authorList>
    </citation>
    <scope>NUCLEOTIDE SEQUENCE</scope>
    <source>
        <strain evidence="1">HY1793</strain>
    </source>
</reference>
<dbReference type="EMBL" id="CP099489">
    <property type="protein sequence ID" value="USQ80661.1"/>
    <property type="molecule type" value="Genomic_DNA"/>
</dbReference>
<protein>
    <submittedName>
        <fullName evidence="1">DUF1365 domain-containing protein</fullName>
    </submittedName>
</protein>
<dbReference type="Proteomes" id="UP001056455">
    <property type="component" value="Chromosome"/>
</dbReference>
<dbReference type="RefSeq" id="WP_252594039.1">
    <property type="nucleotide sequence ID" value="NZ_CP099489.1"/>
</dbReference>
<dbReference type="InterPro" id="IPR010775">
    <property type="entry name" value="DUF1365"/>
</dbReference>
<dbReference type="PANTHER" id="PTHR33973:SF4">
    <property type="entry name" value="OS07G0153300 PROTEIN"/>
    <property type="match status" value="1"/>
</dbReference>
<evidence type="ECO:0000313" key="2">
    <source>
        <dbReference type="Proteomes" id="UP001056455"/>
    </source>
</evidence>
<sequence length="263" mass="29288">MTAPARSAGAVRAGARQRVTPPALPALVVGRVSHRRRTPLHHAFEHRHYSWLVDLDDPPELPRLLRPLAVFRPEDHLDGGRRGGGIRGDLARFLGARDIVVEPGDRLLMLAHPRSLGHGFNPLTVHWCLTADDEVRAVVLEVHNTYGQRHAYLLRPDASGRAGIDKDFYVSPFNDTDGSYAVRVLLGEHVAVCVRLERGGQTVLTATLDGRARPATVSTVLRTTLSLPLMTHRVSALIRAHGLWLWLRRLPVRSRPDHEDLTR</sequence>
<evidence type="ECO:0000313" key="1">
    <source>
        <dbReference type="EMBL" id="USQ80661.1"/>
    </source>
</evidence>
<keyword evidence="2" id="KW-1185">Reference proteome</keyword>
<gene>
    <name evidence="1" type="ORF">NF556_03100</name>
</gene>
<accession>A0ABY4YVJ2</accession>
<dbReference type="PANTHER" id="PTHR33973">
    <property type="entry name" value="OS07G0153300 PROTEIN"/>
    <property type="match status" value="1"/>
</dbReference>
<organism evidence="1 2">
    <name type="scientific">Ornithinimicrobium faecis</name>
    <dbReference type="NCBI Taxonomy" id="2934158"/>
    <lineage>
        <taxon>Bacteria</taxon>
        <taxon>Bacillati</taxon>
        <taxon>Actinomycetota</taxon>
        <taxon>Actinomycetes</taxon>
        <taxon>Micrococcales</taxon>
        <taxon>Ornithinimicrobiaceae</taxon>
        <taxon>Ornithinimicrobium</taxon>
    </lineage>
</organism>
<dbReference type="Pfam" id="PF07103">
    <property type="entry name" value="DUF1365"/>
    <property type="match status" value="1"/>
</dbReference>
<name>A0ABY4YVJ2_9MICO</name>